<feature type="transmembrane region" description="Helical" evidence="1">
    <location>
        <begin position="13"/>
        <end position="34"/>
    </location>
</feature>
<accession>A0A485AHD1</accession>
<dbReference type="EMBL" id="CAADJE010000016">
    <property type="protein sequence ID" value="VFS60285.1"/>
    <property type="molecule type" value="Genomic_DNA"/>
</dbReference>
<name>A0A485AHD1_RAOPL</name>
<reference evidence="2 3" key="1">
    <citation type="submission" date="2019-03" db="EMBL/GenBank/DDBJ databases">
        <authorList>
            <consortium name="Pathogen Informatics"/>
        </authorList>
    </citation>
    <scope>NUCLEOTIDE SEQUENCE [LARGE SCALE GENOMIC DNA]</scope>
    <source>
        <strain evidence="2 3">NCTC12998</strain>
    </source>
</reference>
<gene>
    <name evidence="2" type="ORF">NCTC12998_01267</name>
</gene>
<dbReference type="Proteomes" id="UP000345637">
    <property type="component" value="Unassembled WGS sequence"/>
</dbReference>
<organism evidence="2 3">
    <name type="scientific">Raoultella planticola</name>
    <name type="common">Klebsiella planticola</name>
    <dbReference type="NCBI Taxonomy" id="575"/>
    <lineage>
        <taxon>Bacteria</taxon>
        <taxon>Pseudomonadati</taxon>
        <taxon>Pseudomonadota</taxon>
        <taxon>Gammaproteobacteria</taxon>
        <taxon>Enterobacterales</taxon>
        <taxon>Enterobacteriaceae</taxon>
        <taxon>Klebsiella/Raoultella group</taxon>
        <taxon>Raoultella</taxon>
    </lineage>
</organism>
<sequence>MTGKPGENSGAELGWLALPAVLLMLGIGGIAVVLPGRQWS</sequence>
<dbReference type="AlphaFoldDB" id="A0A485AHD1"/>
<evidence type="ECO:0000256" key="1">
    <source>
        <dbReference type="SAM" id="Phobius"/>
    </source>
</evidence>
<protein>
    <submittedName>
        <fullName evidence="2">Uncharacterized protein</fullName>
    </submittedName>
</protein>
<keyword evidence="1" id="KW-0472">Membrane</keyword>
<evidence type="ECO:0000313" key="3">
    <source>
        <dbReference type="Proteomes" id="UP000345637"/>
    </source>
</evidence>
<keyword evidence="1" id="KW-0812">Transmembrane</keyword>
<proteinExistence type="predicted"/>
<evidence type="ECO:0000313" key="2">
    <source>
        <dbReference type="EMBL" id="VFS60285.1"/>
    </source>
</evidence>
<keyword evidence="1" id="KW-1133">Transmembrane helix</keyword>